<evidence type="ECO:0000313" key="1">
    <source>
        <dbReference type="EMBL" id="OCK82151.1"/>
    </source>
</evidence>
<reference evidence="1 2" key="1">
    <citation type="journal article" date="2016" name="Nat. Commun.">
        <title>Ectomycorrhizal ecology is imprinted in the genome of the dominant symbiotic fungus Cenococcum geophilum.</title>
        <authorList>
            <consortium name="DOE Joint Genome Institute"/>
            <person name="Peter M."/>
            <person name="Kohler A."/>
            <person name="Ohm R.A."/>
            <person name="Kuo A."/>
            <person name="Krutzmann J."/>
            <person name="Morin E."/>
            <person name="Arend M."/>
            <person name="Barry K.W."/>
            <person name="Binder M."/>
            <person name="Choi C."/>
            <person name="Clum A."/>
            <person name="Copeland A."/>
            <person name="Grisel N."/>
            <person name="Haridas S."/>
            <person name="Kipfer T."/>
            <person name="LaButti K."/>
            <person name="Lindquist E."/>
            <person name="Lipzen A."/>
            <person name="Maire R."/>
            <person name="Meier B."/>
            <person name="Mihaltcheva S."/>
            <person name="Molinier V."/>
            <person name="Murat C."/>
            <person name="Poggeler S."/>
            <person name="Quandt C.A."/>
            <person name="Sperisen C."/>
            <person name="Tritt A."/>
            <person name="Tisserant E."/>
            <person name="Crous P.W."/>
            <person name="Henrissat B."/>
            <person name="Nehls U."/>
            <person name="Egli S."/>
            <person name="Spatafora J.W."/>
            <person name="Grigoriev I.V."/>
            <person name="Martin F.M."/>
        </authorList>
    </citation>
    <scope>NUCLEOTIDE SEQUENCE [LARGE SCALE GENOMIC DNA]</scope>
    <source>
        <strain evidence="1 2">CBS 459.81</strain>
    </source>
</reference>
<gene>
    <name evidence="1" type="ORF">K432DRAFT_232247</name>
</gene>
<name>A0A8E2EE63_9PEZI</name>
<dbReference type="Proteomes" id="UP000250266">
    <property type="component" value="Unassembled WGS sequence"/>
</dbReference>
<protein>
    <submittedName>
        <fullName evidence="1">Uncharacterized protein</fullName>
    </submittedName>
</protein>
<dbReference type="EMBL" id="KV744897">
    <property type="protein sequence ID" value="OCK82151.1"/>
    <property type="molecule type" value="Genomic_DNA"/>
</dbReference>
<keyword evidence="2" id="KW-1185">Reference proteome</keyword>
<accession>A0A8E2EE63</accession>
<organism evidence="1 2">
    <name type="scientific">Lepidopterella palustris CBS 459.81</name>
    <dbReference type="NCBI Taxonomy" id="1314670"/>
    <lineage>
        <taxon>Eukaryota</taxon>
        <taxon>Fungi</taxon>
        <taxon>Dikarya</taxon>
        <taxon>Ascomycota</taxon>
        <taxon>Pezizomycotina</taxon>
        <taxon>Dothideomycetes</taxon>
        <taxon>Pleosporomycetidae</taxon>
        <taxon>Mytilinidiales</taxon>
        <taxon>Argynnaceae</taxon>
        <taxon>Lepidopterella</taxon>
    </lineage>
</organism>
<evidence type="ECO:0000313" key="2">
    <source>
        <dbReference type="Proteomes" id="UP000250266"/>
    </source>
</evidence>
<proteinExistence type="predicted"/>
<sequence length="160" mass="17918">MLGDRPRICSGNYSPVLVLHVYVQELVYTSIPLRLKEPLLADPRMPQRLHFLSSSPIVQSPHEYDMTPLGSCRAQSPFVQRLSPARFFSRWGRPNAFPRPAALPRKTTALHHACIITNTLLQRTLRIVFIDSLSWKVARTNPNSDLGTAILGGSLDSGFL</sequence>
<dbReference type="AlphaFoldDB" id="A0A8E2EE63"/>